<evidence type="ECO:0000313" key="2">
    <source>
        <dbReference type="Proteomes" id="UP000704712"/>
    </source>
</evidence>
<comment type="caution">
    <text evidence="1">The sequence shown here is derived from an EMBL/GenBank/DDBJ whole genome shotgun (WGS) entry which is preliminary data.</text>
</comment>
<protein>
    <submittedName>
        <fullName evidence="1">Uncharacterized protein</fullName>
    </submittedName>
</protein>
<reference evidence="1" key="1">
    <citation type="submission" date="2020-03" db="EMBL/GenBank/DDBJ databases">
        <title>Hybrid Assembly of Korean Phytophthora infestans isolates.</title>
        <authorList>
            <person name="Prokchorchik M."/>
            <person name="Lee Y."/>
            <person name="Seo J."/>
            <person name="Cho J.-H."/>
            <person name="Park Y.-E."/>
            <person name="Jang D.-C."/>
            <person name="Im J.-S."/>
            <person name="Choi J.-G."/>
            <person name="Park H.-J."/>
            <person name="Lee G.-B."/>
            <person name="Lee Y.-G."/>
            <person name="Hong S.-Y."/>
            <person name="Cho K."/>
            <person name="Sohn K.H."/>
        </authorList>
    </citation>
    <scope>NUCLEOTIDE SEQUENCE</scope>
    <source>
        <strain evidence="1">KR_2_A2</strain>
    </source>
</reference>
<name>A0A8S9V8R1_PHYIN</name>
<organism evidence="1 2">
    <name type="scientific">Phytophthora infestans</name>
    <name type="common">Potato late blight agent</name>
    <name type="synonym">Botrytis infestans</name>
    <dbReference type="NCBI Taxonomy" id="4787"/>
    <lineage>
        <taxon>Eukaryota</taxon>
        <taxon>Sar</taxon>
        <taxon>Stramenopiles</taxon>
        <taxon>Oomycota</taxon>
        <taxon>Peronosporomycetes</taxon>
        <taxon>Peronosporales</taxon>
        <taxon>Peronosporaceae</taxon>
        <taxon>Phytophthora</taxon>
    </lineage>
</organism>
<accession>A0A8S9V8R1</accession>
<sequence>MAKDNKANFVGLKFNGKAGDFQRWKDAVLTHLTNKTNSRRVAEIKDKPPTPFRLGAGVTAPALKQYQLEMTLLVAKESYLRDLFNQALPHRYMAQLSTPLMSQTVPALWQQLEADFGQNNVMGMVDMIQEFEAVLFMDFANVTELFQRLRGVRSRLNRQGQEVLRVHRLPIQLMIGSLAKSLMEAKRHQKKTEIQSMGKTSNEPALVLMQLNFAAQNSARNMKGPHKRLVKRNQVALSVDDENACYYCSGMFNGMNGIGPH</sequence>
<dbReference type="EMBL" id="JAACNO010000412">
    <property type="protein sequence ID" value="KAF4147764.1"/>
    <property type="molecule type" value="Genomic_DNA"/>
</dbReference>
<proteinExistence type="predicted"/>
<gene>
    <name evidence="1" type="ORF">GN958_ATG03119</name>
</gene>
<dbReference type="Proteomes" id="UP000704712">
    <property type="component" value="Unassembled WGS sequence"/>
</dbReference>
<evidence type="ECO:0000313" key="1">
    <source>
        <dbReference type="EMBL" id="KAF4147764.1"/>
    </source>
</evidence>
<dbReference type="AlphaFoldDB" id="A0A8S9V8R1"/>